<evidence type="ECO:0000313" key="1">
    <source>
        <dbReference type="EMBL" id="KFK22302.1"/>
    </source>
</evidence>
<dbReference type="Proteomes" id="UP000029120">
    <property type="component" value="Unassembled WGS sequence"/>
</dbReference>
<accession>A0A087FXF0</accession>
<dbReference type="EMBL" id="KL990600">
    <property type="protein sequence ID" value="KFK22302.1"/>
    <property type="molecule type" value="Genomic_DNA"/>
</dbReference>
<feature type="non-terminal residue" evidence="1">
    <location>
        <position position="13"/>
    </location>
</feature>
<reference evidence="2" key="1">
    <citation type="journal article" date="2015" name="Nat. Plants">
        <title>Genome expansion of Arabis alpina linked with retrotransposition and reduced symmetric DNA methylation.</title>
        <authorList>
            <person name="Willing E.M."/>
            <person name="Rawat V."/>
            <person name="Mandakova T."/>
            <person name="Maumus F."/>
            <person name="James G.V."/>
            <person name="Nordstroem K.J."/>
            <person name="Becker C."/>
            <person name="Warthmann N."/>
            <person name="Chica C."/>
            <person name="Szarzynska B."/>
            <person name="Zytnicki M."/>
            <person name="Albani M.C."/>
            <person name="Kiefer C."/>
            <person name="Bergonzi S."/>
            <person name="Castaings L."/>
            <person name="Mateos J.L."/>
            <person name="Berns M.C."/>
            <person name="Bujdoso N."/>
            <person name="Piofczyk T."/>
            <person name="de Lorenzo L."/>
            <person name="Barrero-Sicilia C."/>
            <person name="Mateos I."/>
            <person name="Piednoel M."/>
            <person name="Hagmann J."/>
            <person name="Chen-Min-Tao R."/>
            <person name="Iglesias-Fernandez R."/>
            <person name="Schuster S.C."/>
            <person name="Alonso-Blanco C."/>
            <person name="Roudier F."/>
            <person name="Carbonero P."/>
            <person name="Paz-Ares J."/>
            <person name="Davis S.J."/>
            <person name="Pecinka A."/>
            <person name="Quesneville H."/>
            <person name="Colot V."/>
            <person name="Lysak M.A."/>
            <person name="Weigel D."/>
            <person name="Coupland G."/>
            <person name="Schneeberger K."/>
        </authorList>
    </citation>
    <scope>NUCLEOTIDE SEQUENCE [LARGE SCALE GENOMIC DNA]</scope>
    <source>
        <strain evidence="2">cv. Pajares</strain>
    </source>
</reference>
<sequence length="13" mass="1413">MSGDLDLSGLFEE</sequence>
<gene>
    <name evidence="1" type="ORF">AALP_AAs74311U000100</name>
</gene>
<organism evidence="1 2">
    <name type="scientific">Arabis alpina</name>
    <name type="common">Alpine rock-cress</name>
    <dbReference type="NCBI Taxonomy" id="50452"/>
    <lineage>
        <taxon>Eukaryota</taxon>
        <taxon>Viridiplantae</taxon>
        <taxon>Streptophyta</taxon>
        <taxon>Embryophyta</taxon>
        <taxon>Tracheophyta</taxon>
        <taxon>Spermatophyta</taxon>
        <taxon>Magnoliopsida</taxon>
        <taxon>eudicotyledons</taxon>
        <taxon>Gunneridae</taxon>
        <taxon>Pentapetalae</taxon>
        <taxon>rosids</taxon>
        <taxon>malvids</taxon>
        <taxon>Brassicales</taxon>
        <taxon>Brassicaceae</taxon>
        <taxon>Arabideae</taxon>
        <taxon>Arabis</taxon>
    </lineage>
</organism>
<keyword evidence="2" id="KW-1185">Reference proteome</keyword>
<protein>
    <submittedName>
        <fullName evidence="1">Uncharacterized protein</fullName>
    </submittedName>
</protein>
<name>A0A087FXF0_ARAAL</name>
<evidence type="ECO:0000313" key="2">
    <source>
        <dbReference type="Proteomes" id="UP000029120"/>
    </source>
</evidence>
<proteinExistence type="predicted"/>